<evidence type="ECO:0000313" key="2">
    <source>
        <dbReference type="Proteomes" id="UP000324222"/>
    </source>
</evidence>
<accession>A0A5B7D2S2</accession>
<protein>
    <submittedName>
        <fullName evidence="1">Uncharacterized protein</fullName>
    </submittedName>
</protein>
<dbReference type="EMBL" id="VSRR010000465">
    <property type="protein sequence ID" value="MPC15939.1"/>
    <property type="molecule type" value="Genomic_DNA"/>
</dbReference>
<sequence>MRNAARRGDPPALQPSSLPLPSATCHSSLLPIHFPATTPPPPHLNPYILLETSYITYKANLTASGISVYQTHLFSTCK</sequence>
<evidence type="ECO:0000313" key="1">
    <source>
        <dbReference type="EMBL" id="MPC15939.1"/>
    </source>
</evidence>
<gene>
    <name evidence="1" type="ORF">E2C01_008744</name>
</gene>
<keyword evidence="2" id="KW-1185">Reference proteome</keyword>
<organism evidence="1 2">
    <name type="scientific">Portunus trituberculatus</name>
    <name type="common">Swimming crab</name>
    <name type="synonym">Neptunus trituberculatus</name>
    <dbReference type="NCBI Taxonomy" id="210409"/>
    <lineage>
        <taxon>Eukaryota</taxon>
        <taxon>Metazoa</taxon>
        <taxon>Ecdysozoa</taxon>
        <taxon>Arthropoda</taxon>
        <taxon>Crustacea</taxon>
        <taxon>Multicrustacea</taxon>
        <taxon>Malacostraca</taxon>
        <taxon>Eumalacostraca</taxon>
        <taxon>Eucarida</taxon>
        <taxon>Decapoda</taxon>
        <taxon>Pleocyemata</taxon>
        <taxon>Brachyura</taxon>
        <taxon>Eubrachyura</taxon>
        <taxon>Portunoidea</taxon>
        <taxon>Portunidae</taxon>
        <taxon>Portuninae</taxon>
        <taxon>Portunus</taxon>
    </lineage>
</organism>
<name>A0A5B7D2S2_PORTR</name>
<dbReference type="Proteomes" id="UP000324222">
    <property type="component" value="Unassembled WGS sequence"/>
</dbReference>
<comment type="caution">
    <text evidence="1">The sequence shown here is derived from an EMBL/GenBank/DDBJ whole genome shotgun (WGS) entry which is preliminary data.</text>
</comment>
<reference evidence="1 2" key="1">
    <citation type="submission" date="2019-05" db="EMBL/GenBank/DDBJ databases">
        <title>Another draft genome of Portunus trituberculatus and its Hox gene families provides insights of decapod evolution.</title>
        <authorList>
            <person name="Jeong J.-H."/>
            <person name="Song I."/>
            <person name="Kim S."/>
            <person name="Choi T."/>
            <person name="Kim D."/>
            <person name="Ryu S."/>
            <person name="Kim W."/>
        </authorList>
    </citation>
    <scope>NUCLEOTIDE SEQUENCE [LARGE SCALE GENOMIC DNA]</scope>
    <source>
        <tissue evidence="1">Muscle</tissue>
    </source>
</reference>
<proteinExistence type="predicted"/>
<dbReference type="AlphaFoldDB" id="A0A5B7D2S2"/>